<dbReference type="EMBL" id="CP001738">
    <property type="protein sequence ID" value="ACY96267.1"/>
    <property type="molecule type" value="Genomic_DNA"/>
</dbReference>
<evidence type="ECO:0000313" key="3">
    <source>
        <dbReference type="Proteomes" id="UP000001918"/>
    </source>
</evidence>
<protein>
    <recommendedName>
        <fullName evidence="1">DUF397 domain-containing protein</fullName>
    </recommendedName>
</protein>
<dbReference type="HOGENOM" id="CLU_131550_3_0_11"/>
<dbReference type="RefSeq" id="WP_012851051.1">
    <property type="nucleotide sequence ID" value="NC_013510.1"/>
</dbReference>
<reference evidence="2 3" key="1">
    <citation type="journal article" date="2011" name="Stand. Genomic Sci.">
        <title>Complete genome sequence of Thermomonospora curvata type strain (B9).</title>
        <authorList>
            <person name="Chertkov O."/>
            <person name="Sikorski J."/>
            <person name="Nolan M."/>
            <person name="Lapidus A."/>
            <person name="Lucas S."/>
            <person name="Del Rio T.G."/>
            <person name="Tice H."/>
            <person name="Cheng J.F."/>
            <person name="Goodwin L."/>
            <person name="Pitluck S."/>
            <person name="Liolios K."/>
            <person name="Ivanova N."/>
            <person name="Mavromatis K."/>
            <person name="Mikhailova N."/>
            <person name="Ovchinnikova G."/>
            <person name="Pati A."/>
            <person name="Chen A."/>
            <person name="Palaniappan K."/>
            <person name="Djao O.D."/>
            <person name="Land M."/>
            <person name="Hauser L."/>
            <person name="Chang Y.J."/>
            <person name="Jeffries C.D."/>
            <person name="Brettin T."/>
            <person name="Han C."/>
            <person name="Detter J.C."/>
            <person name="Rohde M."/>
            <person name="Goker M."/>
            <person name="Woyke T."/>
            <person name="Bristow J."/>
            <person name="Eisen J.A."/>
            <person name="Markowitz V."/>
            <person name="Hugenholtz P."/>
            <person name="Klenk H.P."/>
            <person name="Kyrpides N.C."/>
        </authorList>
    </citation>
    <scope>NUCLEOTIDE SEQUENCE [LARGE SCALE GENOMIC DNA]</scope>
    <source>
        <strain evidence="3">ATCC 19995 / DSM 43183 / JCM 3096 / KCTC 9072 / NBRC 15933 / NCIMB 10081 / Henssen B9</strain>
    </source>
</reference>
<dbReference type="InterPro" id="IPR007278">
    <property type="entry name" value="DUF397"/>
</dbReference>
<evidence type="ECO:0000313" key="2">
    <source>
        <dbReference type="EMBL" id="ACY96267.1"/>
    </source>
</evidence>
<evidence type="ECO:0000259" key="1">
    <source>
        <dbReference type="Pfam" id="PF04149"/>
    </source>
</evidence>
<name>D1A4N2_THECD</name>
<proteinExistence type="predicted"/>
<sequence length="62" mass="6864">MQEATATKWRKSSYSINGTGQCVELARLEAGIGLRDSKNPDQGHLTLTREALRGLLEAARRH</sequence>
<dbReference type="KEGG" id="tcu:Tcur_0673"/>
<organism evidence="2 3">
    <name type="scientific">Thermomonospora curvata (strain ATCC 19995 / DSM 43183 / JCM 3096 / KCTC 9072 / NBRC 15933 / NCIMB 10081 / Henssen B9)</name>
    <dbReference type="NCBI Taxonomy" id="471852"/>
    <lineage>
        <taxon>Bacteria</taxon>
        <taxon>Bacillati</taxon>
        <taxon>Actinomycetota</taxon>
        <taxon>Actinomycetes</taxon>
        <taxon>Streptosporangiales</taxon>
        <taxon>Thermomonosporaceae</taxon>
        <taxon>Thermomonospora</taxon>
    </lineage>
</organism>
<feature type="domain" description="DUF397" evidence="1">
    <location>
        <begin position="8"/>
        <end position="60"/>
    </location>
</feature>
<dbReference type="AlphaFoldDB" id="D1A4N2"/>
<gene>
    <name evidence="2" type="ordered locus">Tcur_0673</name>
</gene>
<dbReference type="Proteomes" id="UP000001918">
    <property type="component" value="Chromosome"/>
</dbReference>
<keyword evidence="3" id="KW-1185">Reference proteome</keyword>
<dbReference type="OrthoDB" id="3482604at2"/>
<dbReference type="Pfam" id="PF04149">
    <property type="entry name" value="DUF397"/>
    <property type="match status" value="1"/>
</dbReference>
<accession>D1A4N2</accession>